<protein>
    <submittedName>
        <fullName evidence="7">ABC transporter ATP-binding protein</fullName>
    </submittedName>
</protein>
<dbReference type="InterPro" id="IPR017871">
    <property type="entry name" value="ABC_transporter-like_CS"/>
</dbReference>
<dbReference type="GO" id="GO:0016887">
    <property type="term" value="F:ATP hydrolysis activity"/>
    <property type="evidence" value="ECO:0007669"/>
    <property type="project" value="InterPro"/>
</dbReference>
<keyword evidence="5" id="KW-0029">Amino-acid transport</keyword>
<evidence type="ECO:0000313" key="7">
    <source>
        <dbReference type="EMBL" id="TES86979.1"/>
    </source>
</evidence>
<dbReference type="PANTHER" id="PTHR43820">
    <property type="entry name" value="HIGH-AFFINITY BRANCHED-CHAIN AMINO ACID TRANSPORT ATP-BINDING PROTEIN LIVF"/>
    <property type="match status" value="1"/>
</dbReference>
<dbReference type="SMART" id="SM00382">
    <property type="entry name" value="AAA"/>
    <property type="match status" value="1"/>
</dbReference>
<dbReference type="AlphaFoldDB" id="A0A523QMB7"/>
<organism evidence="7 8">
    <name type="scientific">Aerophobetes bacterium</name>
    <dbReference type="NCBI Taxonomy" id="2030807"/>
    <lineage>
        <taxon>Bacteria</taxon>
        <taxon>Candidatus Aerophobota</taxon>
    </lineage>
</organism>
<evidence type="ECO:0000256" key="5">
    <source>
        <dbReference type="ARBA" id="ARBA00022970"/>
    </source>
</evidence>
<dbReference type="PANTHER" id="PTHR43820:SF4">
    <property type="entry name" value="HIGH-AFFINITY BRANCHED-CHAIN AMINO ACID TRANSPORT ATP-BINDING PROTEIN LIVF"/>
    <property type="match status" value="1"/>
</dbReference>
<dbReference type="InterPro" id="IPR003593">
    <property type="entry name" value="AAA+_ATPase"/>
</dbReference>
<accession>A0A523QMB7</accession>
<dbReference type="Proteomes" id="UP000320781">
    <property type="component" value="Unassembled WGS sequence"/>
</dbReference>
<evidence type="ECO:0000256" key="1">
    <source>
        <dbReference type="ARBA" id="ARBA00005417"/>
    </source>
</evidence>
<dbReference type="GO" id="GO:0005524">
    <property type="term" value="F:ATP binding"/>
    <property type="evidence" value="ECO:0007669"/>
    <property type="project" value="UniProtKB-KW"/>
</dbReference>
<dbReference type="InterPro" id="IPR052156">
    <property type="entry name" value="BCAA_Transport_ATP-bd_LivF"/>
</dbReference>
<dbReference type="InterPro" id="IPR027417">
    <property type="entry name" value="P-loop_NTPase"/>
</dbReference>
<comment type="similarity">
    <text evidence="1">Belongs to the ABC transporter superfamily.</text>
</comment>
<dbReference type="InterPro" id="IPR003439">
    <property type="entry name" value="ABC_transporter-like_ATP-bd"/>
</dbReference>
<sequence>MLEANGLRICYGAVPAVHDVTFKVQEGQIVSIIGANGAGKTTVLKAIAGVQRISAGRISFLGEKLDGLPANQIVTKGISHVPEGRHIFSELSVKENLLIGAYTVKDASEVEKKLRSVYKTFPILEERSGQRGGTLSGGEQQMLAIARGLMSGPRLLMLDEPSLGIMPTVVRQIFDIVRKLRSQGTTVLLVEQNVRKGLEIADKAYVLQTGRCVLEGTGDELLQSDMVRKHYLGL</sequence>
<name>A0A523QMB7_UNCAE</name>
<keyword evidence="3" id="KW-0547">Nucleotide-binding</keyword>
<dbReference type="PROSITE" id="PS50893">
    <property type="entry name" value="ABC_TRANSPORTER_2"/>
    <property type="match status" value="1"/>
</dbReference>
<dbReference type="GO" id="GO:0015807">
    <property type="term" value="P:L-amino acid transport"/>
    <property type="evidence" value="ECO:0007669"/>
    <property type="project" value="TreeGrafter"/>
</dbReference>
<feature type="domain" description="ABC transporter" evidence="6">
    <location>
        <begin position="2"/>
        <end position="234"/>
    </location>
</feature>
<keyword evidence="2" id="KW-0813">Transport</keyword>
<comment type="caution">
    <text evidence="7">The sequence shown here is derived from an EMBL/GenBank/DDBJ whole genome shotgun (WGS) entry which is preliminary data.</text>
</comment>
<gene>
    <name evidence="7" type="ORF">E3J95_00600</name>
</gene>
<dbReference type="SUPFAM" id="SSF52540">
    <property type="entry name" value="P-loop containing nucleoside triphosphate hydrolases"/>
    <property type="match status" value="1"/>
</dbReference>
<dbReference type="PROSITE" id="PS00211">
    <property type="entry name" value="ABC_TRANSPORTER_1"/>
    <property type="match status" value="1"/>
</dbReference>
<dbReference type="CDD" id="cd03224">
    <property type="entry name" value="ABC_TM1139_LivF_branched"/>
    <property type="match status" value="1"/>
</dbReference>
<proteinExistence type="inferred from homology"/>
<evidence type="ECO:0000313" key="8">
    <source>
        <dbReference type="Proteomes" id="UP000320781"/>
    </source>
</evidence>
<evidence type="ECO:0000256" key="3">
    <source>
        <dbReference type="ARBA" id="ARBA00022741"/>
    </source>
</evidence>
<dbReference type="EMBL" id="SOKU01000025">
    <property type="protein sequence ID" value="TES86979.1"/>
    <property type="molecule type" value="Genomic_DNA"/>
</dbReference>
<evidence type="ECO:0000256" key="2">
    <source>
        <dbReference type="ARBA" id="ARBA00022448"/>
    </source>
</evidence>
<dbReference type="Pfam" id="PF00005">
    <property type="entry name" value="ABC_tran"/>
    <property type="match status" value="1"/>
</dbReference>
<evidence type="ECO:0000256" key="4">
    <source>
        <dbReference type="ARBA" id="ARBA00022840"/>
    </source>
</evidence>
<keyword evidence="4 7" id="KW-0067">ATP-binding</keyword>
<reference evidence="7 8" key="1">
    <citation type="submission" date="2019-03" db="EMBL/GenBank/DDBJ databases">
        <title>Metabolic potential of uncultured bacteria and archaea associated with petroleum seepage in deep-sea sediments.</title>
        <authorList>
            <person name="Dong X."/>
            <person name="Hubert C."/>
        </authorList>
    </citation>
    <scope>NUCLEOTIDE SEQUENCE [LARGE SCALE GENOMIC DNA]</scope>
    <source>
        <strain evidence="7">E44_bin92</strain>
    </source>
</reference>
<dbReference type="Gene3D" id="3.40.50.300">
    <property type="entry name" value="P-loop containing nucleotide triphosphate hydrolases"/>
    <property type="match status" value="1"/>
</dbReference>
<evidence type="ECO:0000259" key="6">
    <source>
        <dbReference type="PROSITE" id="PS50893"/>
    </source>
</evidence>
<dbReference type="GO" id="GO:0015658">
    <property type="term" value="F:branched-chain amino acid transmembrane transporter activity"/>
    <property type="evidence" value="ECO:0007669"/>
    <property type="project" value="TreeGrafter"/>
</dbReference>